<evidence type="ECO:0000313" key="13">
    <source>
        <dbReference type="EMBL" id="RZT75606.1"/>
    </source>
</evidence>
<dbReference type="NCBIfam" id="TIGR02492">
    <property type="entry name" value="flgK_ends"/>
    <property type="match status" value="1"/>
</dbReference>
<evidence type="ECO:0000256" key="6">
    <source>
        <dbReference type="ARBA" id="ARBA00023143"/>
    </source>
</evidence>
<feature type="region of interest" description="Disordered" evidence="7">
    <location>
        <begin position="511"/>
        <end position="533"/>
    </location>
</feature>
<evidence type="ECO:0000259" key="9">
    <source>
        <dbReference type="Pfam" id="PF06429"/>
    </source>
</evidence>
<evidence type="ECO:0000259" key="11">
    <source>
        <dbReference type="Pfam" id="PF21159"/>
    </source>
</evidence>
<dbReference type="InterPro" id="IPR053927">
    <property type="entry name" value="FlgK_helical"/>
</dbReference>
<keyword evidence="13" id="KW-0969">Cilium</keyword>
<keyword evidence="6" id="KW-0975">Bacterial flagellum</keyword>
<dbReference type="PANTHER" id="PTHR30033:SF1">
    <property type="entry name" value="FLAGELLAR HOOK-ASSOCIATED PROTEIN 1"/>
    <property type="match status" value="1"/>
</dbReference>
<evidence type="ECO:0000256" key="1">
    <source>
        <dbReference type="ARBA" id="ARBA00004365"/>
    </source>
</evidence>
<dbReference type="Pfam" id="PF06429">
    <property type="entry name" value="Flg_bbr_C"/>
    <property type="match status" value="1"/>
</dbReference>
<evidence type="ECO:0000256" key="7">
    <source>
        <dbReference type="SAM" id="MobiDB-lite"/>
    </source>
</evidence>
<keyword evidence="13" id="KW-0282">Flagellum</keyword>
<dbReference type="Pfam" id="PF22638">
    <property type="entry name" value="FlgK_D1"/>
    <property type="match status" value="1"/>
</dbReference>
<feature type="domain" description="Flagellar hook-associated protein 1 D3" evidence="11">
    <location>
        <begin position="510"/>
        <end position="613"/>
    </location>
</feature>
<feature type="domain" description="Flagellar basal body rod protein N-terminal" evidence="8">
    <location>
        <begin position="9"/>
        <end position="35"/>
    </location>
</feature>
<organism evidence="13 14">
    <name type="scientific">Azospira oryzae</name>
    <dbReference type="NCBI Taxonomy" id="146939"/>
    <lineage>
        <taxon>Bacteria</taxon>
        <taxon>Pseudomonadati</taxon>
        <taxon>Pseudomonadota</taxon>
        <taxon>Betaproteobacteria</taxon>
        <taxon>Rhodocyclales</taxon>
        <taxon>Rhodocyclaceae</taxon>
        <taxon>Azospira</taxon>
    </lineage>
</organism>
<proteinExistence type="inferred from homology"/>
<dbReference type="InterPro" id="IPR002371">
    <property type="entry name" value="FlgK"/>
</dbReference>
<dbReference type="PROSITE" id="PS00588">
    <property type="entry name" value="FLAGELLA_BB_ROD"/>
    <property type="match status" value="1"/>
</dbReference>
<comment type="similarity">
    <text evidence="3">Belongs to the flagella basal body rod proteins family.</text>
</comment>
<evidence type="ECO:0000256" key="5">
    <source>
        <dbReference type="ARBA" id="ARBA00022525"/>
    </source>
</evidence>
<dbReference type="InterPro" id="IPR019776">
    <property type="entry name" value="Flagellar_basal_body_rod_CS"/>
</dbReference>
<sequence>MSNGLFGIGITGINAAQMGLLTTGNNIANVDTPGYNRQRIGQSNNISIATGAGFIGQGTRVDTVTRIYNSVVTNQINQSQTKASELSKYYDQIKQIDNMLADEKAGLSPTLQDLFKGVQTVASNPALTTSRDALVSSAKTFTSRLQNLESRLTAMYSGVNSQLESTVSAINSYATQIAELNERIISAQAAVNQPANALLDERDQLIAELNKEVRVTTSEDSNGAISVFFGTGQQLVVGTKASTLAVQPSVADPQRMVVGMRTVGGVQELPEYLVTGGNLGGLLAFRSESLDKAANSLGQVAASLALTFNAQHALGQDMLGNVAGDADFNADFFNISDPKSWANALNTGTATVSASFVNPPPMVLNGGAFSLTYDKTAGTYTAVRASDGTQWPGYTDLNSLVQQVYADTGTTLDMTSAHYATNITASDYRLTYDGANYTLTRLADNKQWSDADPNALSATVGASDGINFSISAGIAAGDSFLIQPTREIARNISVNQAIAADSRLFAAAQPVRSGSGSSNTGSGVISSSTVSPGYTDPAAAPAGTITMTFNGGNLSFSIGGVPTALTVTYTDASGTNTVSAGSVPYNNPSTKYTINGISFEISGNPADNDTFTLDRNSGGVSDGRNANLLGQLQTQGTVDGGASTYQASYARLVSTIGNKTRETQVTRDAQQALVDQGVAAREGQSGVNLDEEASNLLKYQQAYQASAKMISIASDLFNTILSIRS</sequence>
<keyword evidence="14" id="KW-1185">Reference proteome</keyword>
<accession>A0ABY0IKA3</accession>
<dbReference type="EMBL" id="SHKM01000003">
    <property type="protein sequence ID" value="RZT75606.1"/>
    <property type="molecule type" value="Genomic_DNA"/>
</dbReference>
<dbReference type="InterPro" id="IPR049474">
    <property type="entry name" value="FlgK_D3"/>
</dbReference>
<name>A0ABY0IKA3_9RHOO</name>
<dbReference type="Pfam" id="PF00460">
    <property type="entry name" value="Flg_bb_rod"/>
    <property type="match status" value="1"/>
</dbReference>
<evidence type="ECO:0000256" key="4">
    <source>
        <dbReference type="ARBA" id="ARBA00016244"/>
    </source>
</evidence>
<dbReference type="RefSeq" id="WP_130459963.1">
    <property type="nucleotide sequence ID" value="NZ_SHKM01000003.1"/>
</dbReference>
<feature type="domain" description="Flagellar hook-associated protein 1 D2-like" evidence="10">
    <location>
        <begin position="418"/>
        <end position="484"/>
    </location>
</feature>
<feature type="compositionally biased region" description="Low complexity" evidence="7">
    <location>
        <begin position="513"/>
        <end position="533"/>
    </location>
</feature>
<evidence type="ECO:0000259" key="8">
    <source>
        <dbReference type="Pfam" id="PF00460"/>
    </source>
</evidence>
<evidence type="ECO:0000313" key="14">
    <source>
        <dbReference type="Proteomes" id="UP000292136"/>
    </source>
</evidence>
<feature type="domain" description="Flagellar hook-associated protein FlgK helical" evidence="12">
    <location>
        <begin position="94"/>
        <end position="324"/>
    </location>
</feature>
<reference evidence="13 14" key="1">
    <citation type="submission" date="2019-02" db="EMBL/GenBank/DDBJ databases">
        <title>Genomic Encyclopedia of Type Strains, Phase IV (KMG-IV): sequencing the most valuable type-strain genomes for metagenomic binning, comparative biology and taxonomic classification.</title>
        <authorList>
            <person name="Goeker M."/>
        </authorList>
    </citation>
    <scope>NUCLEOTIDE SEQUENCE [LARGE SCALE GENOMIC DNA]</scope>
    <source>
        <strain evidence="13 14">DSM 21223</strain>
    </source>
</reference>
<comment type="caution">
    <text evidence="13">The sequence shown here is derived from an EMBL/GenBank/DDBJ whole genome shotgun (WGS) entry which is preliminary data.</text>
</comment>
<evidence type="ECO:0000256" key="2">
    <source>
        <dbReference type="ARBA" id="ARBA00004613"/>
    </source>
</evidence>
<dbReference type="InterPro" id="IPR001444">
    <property type="entry name" value="Flag_bb_rod_N"/>
</dbReference>
<keyword evidence="5" id="KW-0964">Secreted</keyword>
<keyword evidence="13" id="KW-0966">Cell projection</keyword>
<dbReference type="InterPro" id="IPR010930">
    <property type="entry name" value="Flg_bb/hook_C_dom"/>
</dbReference>
<dbReference type="SUPFAM" id="SSF64518">
    <property type="entry name" value="Phase 1 flagellin"/>
    <property type="match status" value="2"/>
</dbReference>
<dbReference type="InterPro" id="IPR049119">
    <property type="entry name" value="FlgK_D2-like"/>
</dbReference>
<dbReference type="Pfam" id="PF21159">
    <property type="entry name" value="FlgK_2nd"/>
    <property type="match status" value="1"/>
</dbReference>
<dbReference type="PANTHER" id="PTHR30033">
    <property type="entry name" value="FLAGELLAR HOOK-ASSOCIATED PROTEIN 1"/>
    <property type="match status" value="1"/>
</dbReference>
<dbReference type="Proteomes" id="UP000292136">
    <property type="component" value="Unassembled WGS sequence"/>
</dbReference>
<feature type="domain" description="Flagellar basal-body/hook protein C-terminal" evidence="9">
    <location>
        <begin position="684"/>
        <end position="722"/>
    </location>
</feature>
<protein>
    <recommendedName>
        <fullName evidence="4">Flagellar hook-associated protein 1</fullName>
    </recommendedName>
</protein>
<comment type="subcellular location">
    <subcellularLocation>
        <location evidence="1">Bacterial flagellum</location>
    </subcellularLocation>
    <subcellularLocation>
        <location evidence="2">Secreted</location>
    </subcellularLocation>
</comment>
<evidence type="ECO:0000256" key="3">
    <source>
        <dbReference type="ARBA" id="ARBA00009677"/>
    </source>
</evidence>
<evidence type="ECO:0000259" key="10">
    <source>
        <dbReference type="Pfam" id="PF21158"/>
    </source>
</evidence>
<dbReference type="Pfam" id="PF21158">
    <property type="entry name" value="flgK_1st_1"/>
    <property type="match status" value="1"/>
</dbReference>
<evidence type="ECO:0000259" key="12">
    <source>
        <dbReference type="Pfam" id="PF22638"/>
    </source>
</evidence>
<dbReference type="PRINTS" id="PR01005">
    <property type="entry name" value="FLGHOOKAP1"/>
</dbReference>
<gene>
    <name evidence="13" type="ORF">EV678_2790</name>
</gene>